<dbReference type="AlphaFoldDB" id="A0A3N1PSW9"/>
<keyword evidence="6 7" id="KW-0472">Membrane</keyword>
<dbReference type="RefSeq" id="WP_123420725.1">
    <property type="nucleotide sequence ID" value="NZ_JBLXAC010000005.1"/>
</dbReference>
<evidence type="ECO:0000256" key="3">
    <source>
        <dbReference type="ARBA" id="ARBA00022475"/>
    </source>
</evidence>
<evidence type="ECO:0000313" key="9">
    <source>
        <dbReference type="Proteomes" id="UP000268033"/>
    </source>
</evidence>
<keyword evidence="4 7" id="KW-0812">Transmembrane</keyword>
<dbReference type="PANTHER" id="PTHR33452">
    <property type="entry name" value="OXIDOREDUCTASE CATD-RELATED"/>
    <property type="match status" value="1"/>
</dbReference>
<keyword evidence="3" id="KW-1003">Cell membrane</keyword>
<dbReference type="Pfam" id="PF07681">
    <property type="entry name" value="DoxX"/>
    <property type="match status" value="1"/>
</dbReference>
<evidence type="ECO:0000256" key="2">
    <source>
        <dbReference type="ARBA" id="ARBA00006679"/>
    </source>
</evidence>
<comment type="caution">
    <text evidence="8">The sequence shown here is derived from an EMBL/GenBank/DDBJ whole genome shotgun (WGS) entry which is preliminary data.</text>
</comment>
<organism evidence="8 9">
    <name type="scientific">Gallaecimonas pentaromativorans</name>
    <dbReference type="NCBI Taxonomy" id="584787"/>
    <lineage>
        <taxon>Bacteria</taxon>
        <taxon>Pseudomonadati</taxon>
        <taxon>Pseudomonadota</taxon>
        <taxon>Gammaproteobacteria</taxon>
        <taxon>Enterobacterales</taxon>
        <taxon>Gallaecimonadaceae</taxon>
        <taxon>Gallaecimonas</taxon>
    </lineage>
</organism>
<reference evidence="8 9" key="1">
    <citation type="submission" date="2018-11" db="EMBL/GenBank/DDBJ databases">
        <title>Genomic Encyclopedia of Type Strains, Phase IV (KMG-IV): sequencing the most valuable type-strain genomes for metagenomic binning, comparative biology and taxonomic classification.</title>
        <authorList>
            <person name="Goeker M."/>
        </authorList>
    </citation>
    <scope>NUCLEOTIDE SEQUENCE [LARGE SCALE GENOMIC DNA]</scope>
    <source>
        <strain evidence="8 9">DSM 21945</strain>
    </source>
</reference>
<feature type="transmembrane region" description="Helical" evidence="7">
    <location>
        <begin position="103"/>
        <end position="123"/>
    </location>
</feature>
<dbReference type="InterPro" id="IPR032808">
    <property type="entry name" value="DoxX"/>
</dbReference>
<dbReference type="GO" id="GO:0005886">
    <property type="term" value="C:plasma membrane"/>
    <property type="evidence" value="ECO:0007669"/>
    <property type="project" value="UniProtKB-SubCell"/>
</dbReference>
<keyword evidence="9" id="KW-1185">Reference proteome</keyword>
<sequence length="127" mass="13471">MNGYLLLVRVLMSAVFLFSGFDKLFDWAEAQREVVGFGLPMPAFFAAATIVVQLGGGLSVLLGFYTRLGSLLLMAFTAAATLLVHWPVGAPNPTMALTTSLEHLAIIGGFVLLMVTGPGTLALDGRR</sequence>
<dbReference type="InterPro" id="IPR051907">
    <property type="entry name" value="DoxX-like_oxidoreductase"/>
</dbReference>
<gene>
    <name evidence="8" type="ORF">EDC28_102202</name>
</gene>
<feature type="transmembrane region" description="Helical" evidence="7">
    <location>
        <begin position="44"/>
        <end position="64"/>
    </location>
</feature>
<dbReference type="STRING" id="584787.GCA_001247655_03132"/>
<accession>A0A3N1PSW9</accession>
<dbReference type="PANTHER" id="PTHR33452:SF1">
    <property type="entry name" value="INNER MEMBRANE PROTEIN YPHA-RELATED"/>
    <property type="match status" value="1"/>
</dbReference>
<dbReference type="EMBL" id="RJUL01000002">
    <property type="protein sequence ID" value="ROQ29830.1"/>
    <property type="molecule type" value="Genomic_DNA"/>
</dbReference>
<evidence type="ECO:0000256" key="6">
    <source>
        <dbReference type="ARBA" id="ARBA00023136"/>
    </source>
</evidence>
<evidence type="ECO:0000256" key="5">
    <source>
        <dbReference type="ARBA" id="ARBA00022989"/>
    </source>
</evidence>
<protein>
    <submittedName>
        <fullName evidence="8">Putative oxidoreductase</fullName>
    </submittedName>
</protein>
<comment type="subcellular location">
    <subcellularLocation>
        <location evidence="1">Cell membrane</location>
        <topology evidence="1">Multi-pass membrane protein</topology>
    </subcellularLocation>
</comment>
<evidence type="ECO:0000256" key="4">
    <source>
        <dbReference type="ARBA" id="ARBA00022692"/>
    </source>
</evidence>
<evidence type="ECO:0000313" key="8">
    <source>
        <dbReference type="EMBL" id="ROQ29830.1"/>
    </source>
</evidence>
<dbReference type="Proteomes" id="UP000268033">
    <property type="component" value="Unassembled WGS sequence"/>
</dbReference>
<comment type="similarity">
    <text evidence="2">Belongs to the DoxX family.</text>
</comment>
<proteinExistence type="inferred from homology"/>
<feature type="transmembrane region" description="Helical" evidence="7">
    <location>
        <begin position="71"/>
        <end position="88"/>
    </location>
</feature>
<evidence type="ECO:0000256" key="7">
    <source>
        <dbReference type="SAM" id="Phobius"/>
    </source>
</evidence>
<evidence type="ECO:0000256" key="1">
    <source>
        <dbReference type="ARBA" id="ARBA00004651"/>
    </source>
</evidence>
<name>A0A3N1PSW9_9GAMM</name>
<keyword evidence="5 7" id="KW-1133">Transmembrane helix</keyword>